<dbReference type="EMBL" id="FWXV01000001">
    <property type="protein sequence ID" value="SMC73939.1"/>
    <property type="molecule type" value="Genomic_DNA"/>
</dbReference>
<keyword evidence="4" id="KW-1185">Reference proteome</keyword>
<sequence>MTRPDLLALTPDSLAALANRGLVKRATKELDAGTGPSVEVADDTVHGTFADGVVSSLPPGVPLDAAPCSCGAAGVCRHRIALVLAYQRAAEEPAAEVAPWSPGSVTDEELTKQFGQRAVQQARRTLRSGYPVAIRRPVTAELPTCTVRFLVPGDLGYVHTDATAARRDESIVLAVWAFREADTAGLTGDAKLDVGGGAAVTSDLSQLEDLLDQLLTDGAVHAGPVLDAAWRRLQRDLTAQHMHWPAAAIEDLLDQLDAYRKRSAEYRAERFAELLTELHARSRGTGPRSEVLGTDEPAETPLRRVRLTALGCRVNGRVNGTADTRTADVYFASGDMVLVHRDAPMRTATRTATANVVSESVSRSASRVLRLRSGRVGQTSVTPVGTSWHQLPEPLLVRDLAAYAETLDALPPRVVRARIAAELVRVVEVREVRHVGYDPAAQHLEAILADAAGTTATLSATYRGVCPQSLDALAEALSSSPTHISGTLRRVRGGIMIDPLAVLTSSGVVVPDLAAASPADLPYSVSTPDLVSSAVDDALTVLADAAHRGLRDSLPPRLRTRLAEVADDLDRAGLRGASGLVRAFTEKPAPASWLAAHLRVLVTAERR</sequence>
<evidence type="ECO:0000313" key="4">
    <source>
        <dbReference type="Proteomes" id="UP000192674"/>
    </source>
</evidence>
<dbReference type="GO" id="GO:0008270">
    <property type="term" value="F:zinc ion binding"/>
    <property type="evidence" value="ECO:0007669"/>
    <property type="project" value="UniProtKB-KW"/>
</dbReference>
<keyword evidence="1" id="KW-0863">Zinc-finger</keyword>
<accession>A0A1W2BLW3</accession>
<dbReference type="Proteomes" id="UP000192674">
    <property type="component" value="Unassembled WGS sequence"/>
</dbReference>
<name>A0A1W2BLW3_KIBAR</name>
<proteinExistence type="predicted"/>
<reference evidence="3 4" key="1">
    <citation type="submission" date="2017-04" db="EMBL/GenBank/DDBJ databases">
        <authorList>
            <person name="Afonso C.L."/>
            <person name="Miller P.J."/>
            <person name="Scott M.A."/>
            <person name="Spackman E."/>
            <person name="Goraichik I."/>
            <person name="Dimitrov K.M."/>
            <person name="Suarez D.L."/>
            <person name="Swayne D.E."/>
        </authorList>
    </citation>
    <scope>NUCLEOTIDE SEQUENCE [LARGE SCALE GENOMIC DNA]</scope>
    <source>
        <strain evidence="3 4">DSM 43828</strain>
    </source>
</reference>
<evidence type="ECO:0000313" key="3">
    <source>
        <dbReference type="EMBL" id="SMC73939.1"/>
    </source>
</evidence>
<keyword evidence="1" id="KW-0862">Zinc</keyword>
<dbReference type="OrthoDB" id="242553at2"/>
<evidence type="ECO:0000256" key="1">
    <source>
        <dbReference type="PROSITE-ProRule" id="PRU00325"/>
    </source>
</evidence>
<feature type="domain" description="SWIM-type" evidence="2">
    <location>
        <begin position="59"/>
        <end position="87"/>
    </location>
</feature>
<dbReference type="AlphaFoldDB" id="A0A1W2BLW3"/>
<evidence type="ECO:0000259" key="2">
    <source>
        <dbReference type="PROSITE" id="PS50966"/>
    </source>
</evidence>
<gene>
    <name evidence="3" type="ORF">SAMN05661093_01815</name>
</gene>
<dbReference type="InterPro" id="IPR007527">
    <property type="entry name" value="Znf_SWIM"/>
</dbReference>
<dbReference type="PROSITE" id="PS50966">
    <property type="entry name" value="ZF_SWIM"/>
    <property type="match status" value="1"/>
</dbReference>
<protein>
    <recommendedName>
        <fullName evidence="2">SWIM-type domain-containing protein</fullName>
    </recommendedName>
</protein>
<dbReference type="RefSeq" id="WP_084425416.1">
    <property type="nucleotide sequence ID" value="NZ_FWXV01000001.1"/>
</dbReference>
<organism evidence="3 4">
    <name type="scientific">Kibdelosporangium aridum</name>
    <dbReference type="NCBI Taxonomy" id="2030"/>
    <lineage>
        <taxon>Bacteria</taxon>
        <taxon>Bacillati</taxon>
        <taxon>Actinomycetota</taxon>
        <taxon>Actinomycetes</taxon>
        <taxon>Pseudonocardiales</taxon>
        <taxon>Pseudonocardiaceae</taxon>
        <taxon>Kibdelosporangium</taxon>
    </lineage>
</organism>
<keyword evidence="1" id="KW-0479">Metal-binding</keyword>